<organism evidence="6 7">
    <name type="scientific">Vairimorpha necatrix</name>
    <dbReference type="NCBI Taxonomy" id="6039"/>
    <lineage>
        <taxon>Eukaryota</taxon>
        <taxon>Fungi</taxon>
        <taxon>Fungi incertae sedis</taxon>
        <taxon>Microsporidia</taxon>
        <taxon>Nosematidae</taxon>
        <taxon>Vairimorpha</taxon>
    </lineage>
</organism>
<evidence type="ECO:0000259" key="5">
    <source>
        <dbReference type="PROSITE" id="PS51039"/>
    </source>
</evidence>
<dbReference type="EMBL" id="CP142726">
    <property type="protein sequence ID" value="WUR02394.1"/>
    <property type="molecule type" value="Genomic_DNA"/>
</dbReference>
<evidence type="ECO:0000256" key="1">
    <source>
        <dbReference type="ARBA" id="ARBA00022723"/>
    </source>
</evidence>
<feature type="domain" description="AN1-type" evidence="5">
    <location>
        <begin position="48"/>
        <end position="95"/>
    </location>
</feature>
<dbReference type="InterPro" id="IPR035896">
    <property type="entry name" value="AN1-like_Znf"/>
</dbReference>
<evidence type="ECO:0000256" key="4">
    <source>
        <dbReference type="PROSITE-ProRule" id="PRU00449"/>
    </source>
</evidence>
<dbReference type="PROSITE" id="PS51039">
    <property type="entry name" value="ZF_AN1"/>
    <property type="match status" value="1"/>
</dbReference>
<dbReference type="SMART" id="SM00154">
    <property type="entry name" value="ZnF_AN1"/>
    <property type="match status" value="1"/>
</dbReference>
<dbReference type="AlphaFoldDB" id="A0AAX4J8T8"/>
<dbReference type="KEGG" id="vnx:VNE69_01331"/>
<keyword evidence="7" id="KW-1185">Reference proteome</keyword>
<dbReference type="GO" id="GO:0008270">
    <property type="term" value="F:zinc ion binding"/>
    <property type="evidence" value="ECO:0007669"/>
    <property type="project" value="UniProtKB-KW"/>
</dbReference>
<dbReference type="PANTHER" id="PTHR10634">
    <property type="entry name" value="AN1-TYPE ZINC FINGER PROTEIN"/>
    <property type="match status" value="1"/>
</dbReference>
<dbReference type="SUPFAM" id="SSF118310">
    <property type="entry name" value="AN1-like Zinc finger"/>
    <property type="match status" value="1"/>
</dbReference>
<dbReference type="Proteomes" id="UP001334084">
    <property type="component" value="Chromosome 1"/>
</dbReference>
<dbReference type="Gene3D" id="4.10.1110.10">
    <property type="entry name" value="AN1-like Zinc finger"/>
    <property type="match status" value="1"/>
</dbReference>
<keyword evidence="2 4" id="KW-0863">Zinc-finger</keyword>
<dbReference type="InterPro" id="IPR050652">
    <property type="entry name" value="AN1_A20_ZnFinger"/>
</dbReference>
<dbReference type="GeneID" id="90540195"/>
<name>A0AAX4J8T8_9MICR</name>
<dbReference type="InterPro" id="IPR000058">
    <property type="entry name" value="Znf_AN1"/>
</dbReference>
<sequence length="114" mass="13526">MENTVGNNLNIIIKDEKKEDKEIFILSTKKRKCDDTIINSAKTRKHSDTMKNNCYKCNRRMNLVSSYKCRCGNNYCNRHRFHDQHDCKFDFKKLATEKLAMNNPKLQNNRIGDH</sequence>
<protein>
    <submittedName>
        <fullName evidence="6">Zinc finger AN1 domain-containing protein</fullName>
    </submittedName>
</protein>
<gene>
    <name evidence="6" type="ORF">VNE69_01331</name>
</gene>
<evidence type="ECO:0000256" key="2">
    <source>
        <dbReference type="ARBA" id="ARBA00022771"/>
    </source>
</evidence>
<evidence type="ECO:0000256" key="3">
    <source>
        <dbReference type="ARBA" id="ARBA00022833"/>
    </source>
</evidence>
<evidence type="ECO:0000313" key="7">
    <source>
        <dbReference type="Proteomes" id="UP001334084"/>
    </source>
</evidence>
<reference evidence="6" key="1">
    <citation type="journal article" date="2024" name="BMC Genomics">
        <title>Functional annotation of a divergent genome using sequence and structure-based similarity.</title>
        <authorList>
            <person name="Svedberg D."/>
            <person name="Winiger R.R."/>
            <person name="Berg A."/>
            <person name="Sharma H."/>
            <person name="Tellgren-Roth C."/>
            <person name="Debrunner-Vossbrinck B.A."/>
            <person name="Vossbrinck C.R."/>
            <person name="Barandun J."/>
        </authorList>
    </citation>
    <scope>NUCLEOTIDE SEQUENCE</scope>
    <source>
        <strain evidence="6">Illinois isolate</strain>
    </source>
</reference>
<dbReference type="PANTHER" id="PTHR10634:SF149">
    <property type="entry name" value="AN1-TYPE DOMAIN-CONTAINING PROTEIN-RELATED"/>
    <property type="match status" value="1"/>
</dbReference>
<keyword evidence="3" id="KW-0862">Zinc</keyword>
<dbReference type="Pfam" id="PF01428">
    <property type="entry name" value="zf-AN1"/>
    <property type="match status" value="1"/>
</dbReference>
<keyword evidence="1" id="KW-0479">Metal-binding</keyword>
<evidence type="ECO:0000313" key="6">
    <source>
        <dbReference type="EMBL" id="WUR02394.1"/>
    </source>
</evidence>
<accession>A0AAX4J8T8</accession>
<dbReference type="RefSeq" id="XP_065328539.1">
    <property type="nucleotide sequence ID" value="XM_065472467.1"/>
</dbReference>
<proteinExistence type="predicted"/>